<feature type="region of interest" description="Disordered" evidence="1">
    <location>
        <begin position="1"/>
        <end position="28"/>
    </location>
</feature>
<dbReference type="Proteomes" id="UP000242814">
    <property type="component" value="Unassembled WGS sequence"/>
</dbReference>
<feature type="region of interest" description="Disordered" evidence="1">
    <location>
        <begin position="92"/>
        <end position="126"/>
    </location>
</feature>
<feature type="compositionally biased region" description="Basic and acidic residues" evidence="1">
    <location>
        <begin position="273"/>
        <end position="282"/>
    </location>
</feature>
<feature type="region of interest" description="Disordered" evidence="1">
    <location>
        <begin position="316"/>
        <end position="372"/>
    </location>
</feature>
<reference evidence="2 3" key="1">
    <citation type="submission" date="2016-06" db="EMBL/GenBank/DDBJ databases">
        <authorList>
            <person name="Kjaerup R.B."/>
            <person name="Dalgaard T.S."/>
            <person name="Juul-Madsen H.R."/>
        </authorList>
    </citation>
    <scope>NUCLEOTIDE SEQUENCE [LARGE SCALE GENOMIC DNA]</scope>
    <source>
        <strain evidence="2 3">Pb300</strain>
    </source>
</reference>
<evidence type="ECO:0000313" key="2">
    <source>
        <dbReference type="EMBL" id="ODH13460.1"/>
    </source>
</evidence>
<feature type="compositionally biased region" description="Basic and acidic residues" evidence="1">
    <location>
        <begin position="316"/>
        <end position="325"/>
    </location>
</feature>
<gene>
    <name evidence="2" type="ORF">ACO22_07233</name>
</gene>
<feature type="compositionally biased region" description="Basic and acidic residues" evidence="1">
    <location>
        <begin position="10"/>
        <end position="23"/>
    </location>
</feature>
<feature type="region of interest" description="Disordered" evidence="1">
    <location>
        <begin position="243"/>
        <end position="291"/>
    </location>
</feature>
<organism evidence="2 3">
    <name type="scientific">Paracoccidioides brasiliensis</name>
    <dbReference type="NCBI Taxonomy" id="121759"/>
    <lineage>
        <taxon>Eukaryota</taxon>
        <taxon>Fungi</taxon>
        <taxon>Dikarya</taxon>
        <taxon>Ascomycota</taxon>
        <taxon>Pezizomycotina</taxon>
        <taxon>Eurotiomycetes</taxon>
        <taxon>Eurotiomycetidae</taxon>
        <taxon>Onygenales</taxon>
        <taxon>Ajellomycetaceae</taxon>
        <taxon>Paracoccidioides</taxon>
    </lineage>
</organism>
<dbReference type="AlphaFoldDB" id="A0A1D2J5A7"/>
<evidence type="ECO:0000313" key="3">
    <source>
        <dbReference type="Proteomes" id="UP000242814"/>
    </source>
</evidence>
<dbReference type="VEuPathDB" id="FungiDB:PABG_05064"/>
<proteinExistence type="predicted"/>
<feature type="compositionally biased region" description="Polar residues" evidence="1">
    <location>
        <begin position="326"/>
        <end position="335"/>
    </location>
</feature>
<sequence>MGKWVNFRPDWTHRSNTEGDKPQQRPAWEQHISHIYGADMTRREREDALISASFTDITRAVDTRSTGYSIPHEGSALPDAERRNLDLRGQGAVMSQSPALTAQPPPGHGDTSPLTSGLTTSFHPQSSMQLISRQAQITAQGLEASFAVVRSDEGSQHGERHHPRYVHPPFAAPAWNAQPNVGVLAFETATSNVFPSAAESNISHLSGDEMEVCKAATPEKLGHASTANVADGAKTPLKRHADLIPADAPNPKRLSGGGPILTQGRSRRVKIRGSSDRLEPHPRLSSGEVFTSDNEHAIADCSSTFGTDNYELSDDGRRLLEESDKGNNAGSSSPPSDLEEVPRVETSTGKGWDTSGGDALHKHGYMLRPRKR</sequence>
<name>A0A1D2J5A7_PARBR</name>
<accession>A0A1D2J5A7</accession>
<comment type="caution">
    <text evidence="2">The sequence shown here is derived from an EMBL/GenBank/DDBJ whole genome shotgun (WGS) entry which is preliminary data.</text>
</comment>
<protein>
    <submittedName>
        <fullName evidence="2">Uncharacterized protein</fullName>
    </submittedName>
</protein>
<feature type="compositionally biased region" description="Basic residues" evidence="1">
    <location>
        <begin position="362"/>
        <end position="372"/>
    </location>
</feature>
<feature type="compositionally biased region" description="Polar residues" evidence="1">
    <location>
        <begin position="112"/>
        <end position="126"/>
    </location>
</feature>
<evidence type="ECO:0000256" key="1">
    <source>
        <dbReference type="SAM" id="MobiDB-lite"/>
    </source>
</evidence>
<dbReference type="VEuPathDB" id="FungiDB:PADG_07231"/>
<dbReference type="EMBL" id="LZYO01000481">
    <property type="protein sequence ID" value="ODH13460.1"/>
    <property type="molecule type" value="Genomic_DNA"/>
</dbReference>